<evidence type="ECO:0000313" key="2">
    <source>
        <dbReference type="Proteomes" id="UP001243375"/>
    </source>
</evidence>
<proteinExistence type="predicted"/>
<dbReference type="EMBL" id="JASBWU010000001">
    <property type="protein sequence ID" value="KAJ9125324.1"/>
    <property type="molecule type" value="Genomic_DNA"/>
</dbReference>
<sequence length="705" mass="78268">MPKELKKRQRGGRSKKKNDAEDQDGHKVESNDTEFHEQDFVSLGDAPKVETSRSAGPSRSQAFANAPQFIESEVDPAAPFGFVDPDIKAYFRSVDERLREWEALGLAQGEDTESELEDQDCALIMERLLHSMGDWGRRVVADSFAGHWNVLIQHRFGSHVCQTLFSLAADTIDREAKGIFPKQHKEQEEHLKQNPQIGVLRTMTQLVKDLSEELIKNISNLLISTFASPALRILLLLLSPGRAVPSTKGSSHDDKRVRSKKSAKFRNAQAGQMTSVIVNENEDPSLIGPGKKSERAVPVELQEIRKRILKYLKKRLSPVEWRAMGVENVGGPTIQVLLECDTDEGHSNEAGSILDSLTSGLVGEQASASPSEPKADDFFPSLFRDATGSHLAQTILTVAPANIFDILWRIYFVGKIGKLSTHPIGNFVVATGVKRLDEEALRNVITELKASYQKALRVSKGEEEENAAELEETAEEPEAQQHGWKPRQPKRQTGGTLNPTMQGALMLQDIIAAGKGLNETVLDSLSSLSAEELLAMAFSPISSHILDAALTSPGVEFKWRRKLLIAFMGHYLELAQDKLGSRVADTIWDRAADGFTREKIARSLIDHHGTLSQSQYGRYFAKKLNLPLLQRRPAEWKEIQLGVIHHFNGSRLQGRGDNAAQTQPKTDSVDTTTKKRKLKTDDETAVIDDLFADATKEKTSKKSKI</sequence>
<evidence type="ECO:0000313" key="1">
    <source>
        <dbReference type="EMBL" id="KAJ9125324.1"/>
    </source>
</evidence>
<comment type="caution">
    <text evidence="1">The sequence shown here is derived from an EMBL/GenBank/DDBJ whole genome shotgun (WGS) entry which is preliminary data.</text>
</comment>
<keyword evidence="2" id="KW-1185">Reference proteome</keyword>
<accession>A0ACC2XPM7</accession>
<name>A0ACC2XPM7_9TREE</name>
<organism evidence="1 2">
    <name type="scientific">Naganishia vaughanmartiniae</name>
    <dbReference type="NCBI Taxonomy" id="1424756"/>
    <lineage>
        <taxon>Eukaryota</taxon>
        <taxon>Fungi</taxon>
        <taxon>Dikarya</taxon>
        <taxon>Basidiomycota</taxon>
        <taxon>Agaricomycotina</taxon>
        <taxon>Tremellomycetes</taxon>
        <taxon>Filobasidiales</taxon>
        <taxon>Filobasidiaceae</taxon>
        <taxon>Naganishia</taxon>
    </lineage>
</organism>
<protein>
    <submittedName>
        <fullName evidence="1">Uncharacterized protein</fullName>
    </submittedName>
</protein>
<dbReference type="Proteomes" id="UP001243375">
    <property type="component" value="Unassembled WGS sequence"/>
</dbReference>
<reference evidence="1" key="1">
    <citation type="submission" date="2023-04" db="EMBL/GenBank/DDBJ databases">
        <title>Draft Genome sequencing of Naganishia species isolated from polar environments using Oxford Nanopore Technology.</title>
        <authorList>
            <person name="Leo P."/>
            <person name="Venkateswaran K."/>
        </authorList>
    </citation>
    <scope>NUCLEOTIDE SEQUENCE</scope>
    <source>
        <strain evidence="1">MNA-CCFEE 5425</strain>
    </source>
</reference>
<gene>
    <name evidence="1" type="ORF">QFC22_000281</name>
</gene>